<reference evidence="1 2" key="1">
    <citation type="submission" date="2018-05" db="EMBL/GenBank/DDBJ databases">
        <title>Genomic Encyclopedia of Type Strains, Phase I: the one thousand microbial genomes (KMG-I) project.</title>
        <authorList>
            <person name="Kyrpides N."/>
        </authorList>
    </citation>
    <scope>NUCLEOTIDE SEQUENCE [LARGE SCALE GENOMIC DNA]</scope>
    <source>
        <strain evidence="1 2">DSM 15611</strain>
    </source>
</reference>
<protein>
    <submittedName>
        <fullName evidence="1">Uncharacterized protein</fullName>
    </submittedName>
</protein>
<sequence>MSILPLFSTNIILFYIHFRNTKRHFAPFSLSRRWKVSEFSLPQKQLLIAKNMLFNTFIAFNHQLFFKTGDA</sequence>
<dbReference type="Proteomes" id="UP000248314">
    <property type="component" value="Unassembled WGS sequence"/>
</dbReference>
<evidence type="ECO:0000313" key="1">
    <source>
        <dbReference type="EMBL" id="PXX20256.1"/>
    </source>
</evidence>
<comment type="caution">
    <text evidence="1">The sequence shown here is derived from an EMBL/GenBank/DDBJ whole genome shotgun (WGS) entry which is preliminary data.</text>
</comment>
<keyword evidence="2" id="KW-1185">Reference proteome</keyword>
<name>A0A318HQS6_9BACT</name>
<proteinExistence type="predicted"/>
<evidence type="ECO:0000313" key="2">
    <source>
        <dbReference type="Proteomes" id="UP000248314"/>
    </source>
</evidence>
<dbReference type="EMBL" id="QJJX01000029">
    <property type="protein sequence ID" value="PXX20256.1"/>
    <property type="molecule type" value="Genomic_DNA"/>
</dbReference>
<organism evidence="1 2">
    <name type="scientific">Hoylesella shahii DSM 15611 = JCM 12083</name>
    <dbReference type="NCBI Taxonomy" id="1122991"/>
    <lineage>
        <taxon>Bacteria</taxon>
        <taxon>Pseudomonadati</taxon>
        <taxon>Bacteroidota</taxon>
        <taxon>Bacteroidia</taxon>
        <taxon>Bacteroidales</taxon>
        <taxon>Prevotellaceae</taxon>
        <taxon>Hoylesella</taxon>
    </lineage>
</organism>
<gene>
    <name evidence="1" type="ORF">EJ73_02161</name>
</gene>
<accession>A0A318HQS6</accession>
<dbReference type="AlphaFoldDB" id="A0A318HQS6"/>